<proteinExistence type="predicted"/>
<keyword evidence="1" id="KW-0802">TPR repeat</keyword>
<name>A0ABR4PUS6_9HELO</name>
<dbReference type="SUPFAM" id="SSF52540">
    <property type="entry name" value="P-loop containing nucleoside triphosphate hydrolases"/>
    <property type="match status" value="1"/>
</dbReference>
<accession>A0ABR4PUS6</accession>
<sequence length="486" mass="55008">MAELERVLLPEQQSCQQSCQQRRFVLHGLGGIGKTQLAVNFASQHQRRFSAVFWLNGGNETDGDRLLDLLDGLPLAIAQAAAFLQATGTEIQKYTEFYEQKWQELMRLHDWDTAPLLDYPDRSIWTTWAISFDAIRKLNGAAANLLLLWAFLDSKDLWYGLFAAAYSAGASAATSLSEWIGDIASSELKFAQAIGLLRSYSLVEGVQELGGYATHPVVHRWAYHFQDEDSRLQLAQLALIVVGYAVPGSSSRDYFALGRRLLSHAQACSRWILINETQQNYNDKSGSIKIKLAKQQGMVLYAFASLGNLCLSRSKFDEAEKMYQQVLEGREKELGPEHPLTLQIINNLGFLYWVQDKLEEAEKMYQQAIEGYKKALGLEHISTLNTIGNLGNLYWEQDKLDEAEKMYQRTLEGYKRVLGAEFDRFIPALRTIWGLASLFEQQADYAQARIFYSKALIGYEKAVGPGHPRPQELRDKLRALDALIEN</sequence>
<organism evidence="2 3">
    <name type="scientific">Phlyctema vagabunda</name>
    <dbReference type="NCBI Taxonomy" id="108571"/>
    <lineage>
        <taxon>Eukaryota</taxon>
        <taxon>Fungi</taxon>
        <taxon>Dikarya</taxon>
        <taxon>Ascomycota</taxon>
        <taxon>Pezizomycotina</taxon>
        <taxon>Leotiomycetes</taxon>
        <taxon>Helotiales</taxon>
        <taxon>Dermateaceae</taxon>
        <taxon>Phlyctema</taxon>
    </lineage>
</organism>
<dbReference type="SMART" id="SM00028">
    <property type="entry name" value="TPR"/>
    <property type="match status" value="4"/>
</dbReference>
<dbReference type="InterPro" id="IPR027417">
    <property type="entry name" value="P-loop_NTPase"/>
</dbReference>
<dbReference type="PANTHER" id="PTHR46082:SF6">
    <property type="entry name" value="AAA+ ATPASE DOMAIN-CONTAINING PROTEIN-RELATED"/>
    <property type="match status" value="1"/>
</dbReference>
<dbReference type="InterPro" id="IPR053137">
    <property type="entry name" value="NLR-like"/>
</dbReference>
<dbReference type="Gene3D" id="1.25.40.10">
    <property type="entry name" value="Tetratricopeptide repeat domain"/>
    <property type="match status" value="1"/>
</dbReference>
<dbReference type="InterPro" id="IPR019734">
    <property type="entry name" value="TPR_rpt"/>
</dbReference>
<evidence type="ECO:0000256" key="1">
    <source>
        <dbReference type="PROSITE-ProRule" id="PRU00339"/>
    </source>
</evidence>
<feature type="repeat" description="TPR" evidence="1">
    <location>
        <begin position="342"/>
        <end position="375"/>
    </location>
</feature>
<dbReference type="SUPFAM" id="SSF48452">
    <property type="entry name" value="TPR-like"/>
    <property type="match status" value="1"/>
</dbReference>
<dbReference type="PANTHER" id="PTHR46082">
    <property type="entry name" value="ATP/GTP-BINDING PROTEIN-RELATED"/>
    <property type="match status" value="1"/>
</dbReference>
<protein>
    <submittedName>
        <fullName evidence="2">NB-ARC and TPR domain protein</fullName>
    </submittedName>
</protein>
<dbReference type="Gene3D" id="3.40.50.300">
    <property type="entry name" value="P-loop containing nucleotide triphosphate hydrolases"/>
    <property type="match status" value="1"/>
</dbReference>
<evidence type="ECO:0000313" key="2">
    <source>
        <dbReference type="EMBL" id="KAL3426621.1"/>
    </source>
</evidence>
<dbReference type="PROSITE" id="PS50005">
    <property type="entry name" value="TPR"/>
    <property type="match status" value="2"/>
</dbReference>
<dbReference type="Proteomes" id="UP001629113">
    <property type="component" value="Unassembled WGS sequence"/>
</dbReference>
<reference evidence="2 3" key="1">
    <citation type="submission" date="2024-06" db="EMBL/GenBank/DDBJ databases">
        <title>Complete genome of Phlyctema vagabunda strain 19-DSS-EL-015.</title>
        <authorList>
            <person name="Fiorenzani C."/>
        </authorList>
    </citation>
    <scope>NUCLEOTIDE SEQUENCE [LARGE SCALE GENOMIC DNA]</scope>
    <source>
        <strain evidence="2 3">19-DSS-EL-015</strain>
    </source>
</reference>
<gene>
    <name evidence="2" type="ORF">PVAG01_00130</name>
</gene>
<feature type="repeat" description="TPR" evidence="1">
    <location>
        <begin position="300"/>
        <end position="333"/>
    </location>
</feature>
<evidence type="ECO:0000313" key="3">
    <source>
        <dbReference type="Proteomes" id="UP001629113"/>
    </source>
</evidence>
<keyword evidence="3" id="KW-1185">Reference proteome</keyword>
<dbReference type="Pfam" id="PF13374">
    <property type="entry name" value="TPR_10"/>
    <property type="match status" value="2"/>
</dbReference>
<dbReference type="InterPro" id="IPR011990">
    <property type="entry name" value="TPR-like_helical_dom_sf"/>
</dbReference>
<dbReference type="EMBL" id="JBFCZG010000001">
    <property type="protein sequence ID" value="KAL3426621.1"/>
    <property type="molecule type" value="Genomic_DNA"/>
</dbReference>
<comment type="caution">
    <text evidence="2">The sequence shown here is derived from an EMBL/GenBank/DDBJ whole genome shotgun (WGS) entry which is preliminary data.</text>
</comment>
<dbReference type="Pfam" id="PF13424">
    <property type="entry name" value="TPR_12"/>
    <property type="match status" value="1"/>
</dbReference>